<feature type="compositionally biased region" description="Basic residues" evidence="2">
    <location>
        <begin position="13"/>
        <end position="22"/>
    </location>
</feature>
<evidence type="ECO:0000256" key="2">
    <source>
        <dbReference type="SAM" id="MobiDB-lite"/>
    </source>
</evidence>
<feature type="region of interest" description="Disordered" evidence="2">
    <location>
        <begin position="1"/>
        <end position="25"/>
    </location>
</feature>
<dbReference type="Pfam" id="PF01548">
    <property type="entry name" value="DEDD_Tnp_IS110"/>
    <property type="match status" value="1"/>
</dbReference>
<evidence type="ECO:0000259" key="4">
    <source>
        <dbReference type="Pfam" id="PF02371"/>
    </source>
</evidence>
<dbReference type="GO" id="GO:0004803">
    <property type="term" value="F:transposase activity"/>
    <property type="evidence" value="ECO:0007669"/>
    <property type="project" value="InterPro"/>
</dbReference>
<evidence type="ECO:0000313" key="6">
    <source>
        <dbReference type="Proteomes" id="UP000219522"/>
    </source>
</evidence>
<dbReference type="EMBL" id="OCSU01000004">
    <property type="protein sequence ID" value="SOE91555.1"/>
    <property type="molecule type" value="Genomic_DNA"/>
</dbReference>
<keyword evidence="1" id="KW-0175">Coiled coil</keyword>
<dbReference type="Proteomes" id="UP000219522">
    <property type="component" value="Unassembled WGS sequence"/>
</dbReference>
<evidence type="ECO:0000259" key="3">
    <source>
        <dbReference type="Pfam" id="PF01548"/>
    </source>
</evidence>
<dbReference type="InterPro" id="IPR047650">
    <property type="entry name" value="Transpos_IS110"/>
</dbReference>
<keyword evidence="6" id="KW-1185">Reference proteome</keyword>
<dbReference type="GO" id="GO:0003677">
    <property type="term" value="F:DNA binding"/>
    <property type="evidence" value="ECO:0007669"/>
    <property type="project" value="InterPro"/>
</dbReference>
<dbReference type="NCBIfam" id="NF033542">
    <property type="entry name" value="transpos_IS110"/>
    <property type="match status" value="1"/>
</dbReference>
<dbReference type="PANTHER" id="PTHR33055">
    <property type="entry name" value="TRANSPOSASE FOR INSERTION SEQUENCE ELEMENT IS1111A"/>
    <property type="match status" value="1"/>
</dbReference>
<feature type="domain" description="Transposase IS110-like N-terminal" evidence="3">
    <location>
        <begin position="111"/>
        <end position="250"/>
    </location>
</feature>
<proteinExistence type="predicted"/>
<gene>
    <name evidence="5" type="ORF">SAMN05446927_8488</name>
</gene>
<dbReference type="AlphaFoldDB" id="A0A7Z7IFG9"/>
<evidence type="ECO:0000256" key="1">
    <source>
        <dbReference type="SAM" id="Coils"/>
    </source>
</evidence>
<organism evidence="5 6">
    <name type="scientific">Caballeronia arationis</name>
    <dbReference type="NCBI Taxonomy" id="1777142"/>
    <lineage>
        <taxon>Bacteria</taxon>
        <taxon>Pseudomonadati</taxon>
        <taxon>Pseudomonadota</taxon>
        <taxon>Betaproteobacteria</taxon>
        <taxon>Burkholderiales</taxon>
        <taxon>Burkholderiaceae</taxon>
        <taxon>Caballeronia</taxon>
    </lineage>
</organism>
<feature type="coiled-coil region" evidence="1">
    <location>
        <begin position="285"/>
        <end position="319"/>
    </location>
</feature>
<dbReference type="InterPro" id="IPR003346">
    <property type="entry name" value="Transposase_20"/>
</dbReference>
<comment type="caution">
    <text evidence="5">The sequence shown here is derived from an EMBL/GenBank/DDBJ whole genome shotgun (WGS) entry which is preliminary data.</text>
</comment>
<accession>A0A7Z7IFG9</accession>
<feature type="domain" description="Transposase IS116/IS110/IS902 C-terminal" evidence="4">
    <location>
        <begin position="317"/>
        <end position="395"/>
    </location>
</feature>
<dbReference type="GO" id="GO:0006313">
    <property type="term" value="P:DNA transposition"/>
    <property type="evidence" value="ECO:0007669"/>
    <property type="project" value="InterPro"/>
</dbReference>
<evidence type="ECO:0000313" key="5">
    <source>
        <dbReference type="EMBL" id="SOE91555.1"/>
    </source>
</evidence>
<protein>
    <submittedName>
        <fullName evidence="5">Transposase</fullName>
    </submittedName>
</protein>
<dbReference type="InterPro" id="IPR002525">
    <property type="entry name" value="Transp_IS110-like_N"/>
</dbReference>
<sequence length="450" mass="49717">MRKSAGNGASLRSRPRGGRGKAQRFAMPFALPLVTHDQLPGPGPEAPIQDEKKAPAPLLERRLKVRRIIRGPSTNLMEWTPPPEWHRCAKVEVSKQPLDSRGAPIMKITTIGIDLAKSVFAVHGVNEHGRAVLRKVVKRDKLLALFANLPACLIGMEACGSSHFWARKLQAMGHTVRLIAPQFVKPYVKTNKNDAADAEAICEAVARPHMRFVPIKNVEQQSVLSLHRVRQGFVKARTAQANQIRGLLSEFGLVIPQGISHIARRVPELIEDAENGLTGSFRSLIGRLMDHLKELDRQVRELEAQIQSWHRESDDSRKLAQVPGIGPITATALVASVGDAKSFTNGRQLAAWLGLVPRQNSSGGKNVLLGISKRGDTYLRTLLIHGARAVIRTAQNTDNNKDGWLPRLLQRRNHNVAAVALANKNARVVWALLTHGQTYRRDYTSAMPTK</sequence>
<name>A0A7Z7IFG9_9BURK</name>
<reference evidence="5 6" key="1">
    <citation type="submission" date="2017-09" db="EMBL/GenBank/DDBJ databases">
        <authorList>
            <person name="Varghese N."/>
            <person name="Submissions S."/>
        </authorList>
    </citation>
    <scope>NUCLEOTIDE SEQUENCE [LARGE SCALE GENOMIC DNA]</scope>
    <source>
        <strain evidence="5 6">OK806</strain>
    </source>
</reference>
<dbReference type="PANTHER" id="PTHR33055:SF3">
    <property type="entry name" value="PUTATIVE TRANSPOSASE FOR IS117-RELATED"/>
    <property type="match status" value="1"/>
</dbReference>
<dbReference type="Pfam" id="PF02371">
    <property type="entry name" value="Transposase_20"/>
    <property type="match status" value="1"/>
</dbReference>